<dbReference type="Proteomes" id="UP000664534">
    <property type="component" value="Unassembled WGS sequence"/>
</dbReference>
<evidence type="ECO:0000256" key="2">
    <source>
        <dbReference type="SAM" id="Phobius"/>
    </source>
</evidence>
<organism evidence="3 4">
    <name type="scientific">Imshaugia aleurites</name>
    <dbReference type="NCBI Taxonomy" id="172621"/>
    <lineage>
        <taxon>Eukaryota</taxon>
        <taxon>Fungi</taxon>
        <taxon>Dikarya</taxon>
        <taxon>Ascomycota</taxon>
        <taxon>Pezizomycotina</taxon>
        <taxon>Lecanoromycetes</taxon>
        <taxon>OSLEUM clade</taxon>
        <taxon>Lecanoromycetidae</taxon>
        <taxon>Lecanorales</taxon>
        <taxon>Lecanorineae</taxon>
        <taxon>Parmeliaceae</taxon>
        <taxon>Imshaugia</taxon>
    </lineage>
</organism>
<proteinExistence type="predicted"/>
<comment type="caution">
    <text evidence="3">The sequence shown here is derived from an EMBL/GenBank/DDBJ whole genome shotgun (WGS) entry which is preliminary data.</text>
</comment>
<gene>
    <name evidence="3" type="ORF">IMSHALPRED_000286</name>
</gene>
<protein>
    <recommendedName>
        <fullName evidence="5">Integral membrane protein</fullName>
    </recommendedName>
</protein>
<reference evidence="3" key="1">
    <citation type="submission" date="2021-03" db="EMBL/GenBank/DDBJ databases">
        <authorList>
            <person name="Tagirdzhanova G."/>
        </authorList>
    </citation>
    <scope>NUCLEOTIDE SEQUENCE</scope>
</reference>
<feature type="region of interest" description="Disordered" evidence="1">
    <location>
        <begin position="78"/>
        <end position="100"/>
    </location>
</feature>
<dbReference type="EMBL" id="CAJPDT010000010">
    <property type="protein sequence ID" value="CAF9912334.1"/>
    <property type="molecule type" value="Genomic_DNA"/>
</dbReference>
<feature type="compositionally biased region" description="Low complexity" evidence="1">
    <location>
        <begin position="78"/>
        <end position="92"/>
    </location>
</feature>
<evidence type="ECO:0000256" key="1">
    <source>
        <dbReference type="SAM" id="MobiDB-lite"/>
    </source>
</evidence>
<sequence>MVIFIKILVPSLLADARVAGLLATDDIGVVSLLLFWGMVELGVGMIAICLPTLRPLFRGWSPESILRSIRSALSLRSIRSGGSSPRRSTGRSAGEERQLGSESSIVGINMENIAKDKASTEGNFTQAYGGEECCRRTRSHDEGNIRVDRGFVLSRQEV</sequence>
<name>A0A8H3ETG5_9LECA</name>
<dbReference type="AlphaFoldDB" id="A0A8H3ETG5"/>
<keyword evidence="4" id="KW-1185">Reference proteome</keyword>
<evidence type="ECO:0000313" key="3">
    <source>
        <dbReference type="EMBL" id="CAF9912334.1"/>
    </source>
</evidence>
<keyword evidence="2" id="KW-0472">Membrane</keyword>
<dbReference type="PANTHER" id="PTHR33048:SF134">
    <property type="entry name" value="INTEGRAL MEMBRANE PROTEIN"/>
    <property type="match status" value="1"/>
</dbReference>
<feature type="transmembrane region" description="Helical" evidence="2">
    <location>
        <begin position="33"/>
        <end position="53"/>
    </location>
</feature>
<dbReference type="OrthoDB" id="5393606at2759"/>
<accession>A0A8H3ETG5</accession>
<evidence type="ECO:0008006" key="5">
    <source>
        <dbReference type="Google" id="ProtNLM"/>
    </source>
</evidence>
<dbReference type="InterPro" id="IPR052337">
    <property type="entry name" value="SAT4-like"/>
</dbReference>
<keyword evidence="2" id="KW-0812">Transmembrane</keyword>
<keyword evidence="2" id="KW-1133">Transmembrane helix</keyword>
<dbReference type="PANTHER" id="PTHR33048">
    <property type="entry name" value="PTH11-LIKE INTEGRAL MEMBRANE PROTEIN (AFU_ORTHOLOGUE AFUA_5G11245)"/>
    <property type="match status" value="1"/>
</dbReference>
<evidence type="ECO:0000313" key="4">
    <source>
        <dbReference type="Proteomes" id="UP000664534"/>
    </source>
</evidence>